<reference evidence="3" key="2">
    <citation type="submission" date="2024-04" db="EMBL/GenBank/DDBJ databases">
        <authorList>
            <person name="Chen Y."/>
            <person name="Shah S."/>
            <person name="Dougan E. K."/>
            <person name="Thang M."/>
            <person name="Chan C."/>
        </authorList>
    </citation>
    <scope>NUCLEOTIDE SEQUENCE [LARGE SCALE GENOMIC DNA]</scope>
</reference>
<keyword evidence="1" id="KW-0812">Transmembrane</keyword>
<comment type="caution">
    <text evidence="2">The sequence shown here is derived from an EMBL/GenBank/DDBJ whole genome shotgun (WGS) entry which is preliminary data.</text>
</comment>
<dbReference type="EMBL" id="CAMXCT010000813">
    <property type="protein sequence ID" value="CAI3983550.1"/>
    <property type="molecule type" value="Genomic_DNA"/>
</dbReference>
<organism evidence="2">
    <name type="scientific">Cladocopium goreaui</name>
    <dbReference type="NCBI Taxonomy" id="2562237"/>
    <lineage>
        <taxon>Eukaryota</taxon>
        <taxon>Sar</taxon>
        <taxon>Alveolata</taxon>
        <taxon>Dinophyceae</taxon>
        <taxon>Suessiales</taxon>
        <taxon>Symbiodiniaceae</taxon>
        <taxon>Cladocopium</taxon>
    </lineage>
</organism>
<gene>
    <name evidence="2" type="ORF">C1SCF055_LOCUS11155</name>
</gene>
<sequence length="699" mass="74164">KLPPFVTRCLTLPCTKTQRAALRCVLNLARCPALRAQLGLALPRLLELLEVEELRGAAAGALCNVACEATVRPKARVAVPVLLSALPSAGNEAEDMIAALGVLAKDADAATMDTMVEPLLASLPDLTMQSQQFGLTLEVLSDLVRASGPGSSVSLQVAQDARVASALVLILQHFSAPVCHRASKMPMRAEPQGMLSSALKLCVLLQDLPTFSVTFRNARGVEALRSVQESLKEYPGGYVRKAVKFCQLRCQEPSCGDCEVPPKAPGAPPTKQDLQNRQGLLGTFACLLGVAITVMGFVGIASPLVTLDALPLLHMGSPALPGPTGDRDDLADAYDASGSASGMGIPTTRWAASSHRADRESDVWGWIEAKEPEVSHLHVDFSLIALIITLLSVCVIPPLLKSPSFITPGEGMLNRSASAAGAQGQQFPLSDLLGGQPGRLIDVKPGEMLSGSQSGGLFGATAGAPWNSSPWGSTNLWGTGVAGPANAMDWTATAPSWQPPMVPNQGWSGPGSGFGQGVGPMPGTGGLYGSWNTAVPSPYSGRGLNAPQSTSGLAAASGPPAVNEAEVQETYATFGEQLQQWAPAIAAALDQEVISQALQQLEQSDQMWHQALGPRGWRLSTELPQTGRTAYGLGGSTQEISVFERNLPKPFCDDPQANQLWQRRQQLEKFLVHPLYGPTVRQYVLERLRDWRQRGVPWR</sequence>
<dbReference type="InterPro" id="IPR011989">
    <property type="entry name" value="ARM-like"/>
</dbReference>
<keyword evidence="1" id="KW-1133">Transmembrane helix</keyword>
<dbReference type="Proteomes" id="UP001152797">
    <property type="component" value="Unassembled WGS sequence"/>
</dbReference>
<evidence type="ECO:0000313" key="2">
    <source>
        <dbReference type="EMBL" id="CAI3983550.1"/>
    </source>
</evidence>
<dbReference type="Gene3D" id="1.25.10.10">
    <property type="entry name" value="Leucine-rich Repeat Variant"/>
    <property type="match status" value="1"/>
</dbReference>
<feature type="non-terminal residue" evidence="2">
    <location>
        <position position="699"/>
    </location>
</feature>
<dbReference type="InterPro" id="IPR016024">
    <property type="entry name" value="ARM-type_fold"/>
</dbReference>
<evidence type="ECO:0000256" key="1">
    <source>
        <dbReference type="SAM" id="Phobius"/>
    </source>
</evidence>
<dbReference type="AlphaFoldDB" id="A0A9P1C1T5"/>
<feature type="transmembrane region" description="Helical" evidence="1">
    <location>
        <begin position="280"/>
        <end position="305"/>
    </location>
</feature>
<dbReference type="EMBL" id="CAMXCT030000813">
    <property type="protein sequence ID" value="CAL4770862.1"/>
    <property type="molecule type" value="Genomic_DNA"/>
</dbReference>
<accession>A0A9P1C1T5</accession>
<keyword evidence="4" id="KW-1185">Reference proteome</keyword>
<reference evidence="2" key="1">
    <citation type="submission" date="2022-10" db="EMBL/GenBank/DDBJ databases">
        <authorList>
            <person name="Chen Y."/>
            <person name="Dougan E. K."/>
            <person name="Chan C."/>
            <person name="Rhodes N."/>
            <person name="Thang M."/>
        </authorList>
    </citation>
    <scope>NUCLEOTIDE SEQUENCE</scope>
</reference>
<keyword evidence="1" id="KW-0472">Membrane</keyword>
<evidence type="ECO:0000313" key="4">
    <source>
        <dbReference type="Proteomes" id="UP001152797"/>
    </source>
</evidence>
<proteinExistence type="predicted"/>
<name>A0A9P1C1T5_9DINO</name>
<evidence type="ECO:0000313" key="3">
    <source>
        <dbReference type="EMBL" id="CAL1136925.1"/>
    </source>
</evidence>
<dbReference type="EMBL" id="CAMXCT020000813">
    <property type="protein sequence ID" value="CAL1136925.1"/>
    <property type="molecule type" value="Genomic_DNA"/>
</dbReference>
<protein>
    <submittedName>
        <fullName evidence="2">Uncharacterized protein</fullName>
    </submittedName>
</protein>
<dbReference type="SUPFAM" id="SSF48371">
    <property type="entry name" value="ARM repeat"/>
    <property type="match status" value="1"/>
</dbReference>